<dbReference type="PROSITE" id="PS00221">
    <property type="entry name" value="MIP"/>
    <property type="match status" value="1"/>
</dbReference>
<feature type="transmembrane region" description="Helical" evidence="9">
    <location>
        <begin position="82"/>
        <end position="105"/>
    </location>
</feature>
<feature type="compositionally biased region" description="Polar residues" evidence="8">
    <location>
        <begin position="23"/>
        <end position="32"/>
    </location>
</feature>
<dbReference type="Gene3D" id="1.20.1080.10">
    <property type="entry name" value="Glycerol uptake facilitator protein"/>
    <property type="match status" value="1"/>
</dbReference>
<dbReference type="Proteomes" id="UP000694865">
    <property type="component" value="Unplaced"/>
</dbReference>
<keyword evidence="4 7" id="KW-0812">Transmembrane</keyword>
<dbReference type="PANTHER" id="PTHR19139:SF284">
    <property type="entry name" value="AQUAPORIN"/>
    <property type="match status" value="1"/>
</dbReference>
<organism evidence="10 11">
    <name type="scientific">Saccoglossus kowalevskii</name>
    <name type="common">Acorn worm</name>
    <dbReference type="NCBI Taxonomy" id="10224"/>
    <lineage>
        <taxon>Eukaryota</taxon>
        <taxon>Metazoa</taxon>
        <taxon>Hemichordata</taxon>
        <taxon>Enteropneusta</taxon>
        <taxon>Harrimaniidae</taxon>
        <taxon>Saccoglossus</taxon>
    </lineage>
</organism>
<evidence type="ECO:0000313" key="11">
    <source>
        <dbReference type="RefSeq" id="XP_006813480.1"/>
    </source>
</evidence>
<dbReference type="InterPro" id="IPR022357">
    <property type="entry name" value="MIP_CS"/>
</dbReference>
<reference evidence="11" key="1">
    <citation type="submission" date="2025-08" db="UniProtKB">
        <authorList>
            <consortium name="RefSeq"/>
        </authorList>
    </citation>
    <scope>IDENTIFICATION</scope>
    <source>
        <tissue evidence="11">Testes</tissue>
    </source>
</reference>
<gene>
    <name evidence="11" type="primary">LOC102805256</name>
</gene>
<evidence type="ECO:0000256" key="9">
    <source>
        <dbReference type="SAM" id="Phobius"/>
    </source>
</evidence>
<evidence type="ECO:0000256" key="1">
    <source>
        <dbReference type="ARBA" id="ARBA00004141"/>
    </source>
</evidence>
<keyword evidence="10" id="KW-1185">Reference proteome</keyword>
<dbReference type="RefSeq" id="XP_006813480.1">
    <property type="nucleotide sequence ID" value="XM_006813417.1"/>
</dbReference>
<feature type="transmembrane region" description="Helical" evidence="9">
    <location>
        <begin position="126"/>
        <end position="149"/>
    </location>
</feature>
<keyword evidence="6 9" id="KW-0472">Membrane</keyword>
<evidence type="ECO:0000256" key="7">
    <source>
        <dbReference type="RuleBase" id="RU000477"/>
    </source>
</evidence>
<feature type="region of interest" description="Disordered" evidence="8">
    <location>
        <begin position="1"/>
        <end position="32"/>
    </location>
</feature>
<evidence type="ECO:0000313" key="10">
    <source>
        <dbReference type="Proteomes" id="UP000694865"/>
    </source>
</evidence>
<sequence>MDVQEQPKYGTLHSTEMDEFENTESQRNLASNGGNTNAEVWTPFTVMERYIRPTFAEFFGVMCFVFIGSMSSVVGYPGGGDAAAGLIAVALAHGFAIILFVAGFGNTSGGHFNPAITLGIMISQEINLIVGVLYIVFQLLGAIVGAAIVKGVLTDAVYDYINGGATLKGDAYSLGEAVGCEWILTMILVSTVLQSAVDSKPSVLAPMAIGLAVGAGILAGGTVSGASMNPARSFGPAVVSGIWTDHWIYWVGPPIGGITSA</sequence>
<proteinExistence type="inferred from homology"/>
<evidence type="ECO:0000256" key="5">
    <source>
        <dbReference type="ARBA" id="ARBA00022989"/>
    </source>
</evidence>
<dbReference type="CDD" id="cd00333">
    <property type="entry name" value="MIP"/>
    <property type="match status" value="1"/>
</dbReference>
<name>A0ABM0M0D9_SACKO</name>
<evidence type="ECO:0000256" key="8">
    <source>
        <dbReference type="SAM" id="MobiDB-lite"/>
    </source>
</evidence>
<dbReference type="GeneID" id="102805256"/>
<comment type="subcellular location">
    <subcellularLocation>
        <location evidence="1">Membrane</location>
        <topology evidence="1">Multi-pass membrane protein</topology>
    </subcellularLocation>
</comment>
<dbReference type="InterPro" id="IPR000425">
    <property type="entry name" value="MIP"/>
</dbReference>
<keyword evidence="3 7" id="KW-0813">Transport</keyword>
<dbReference type="PRINTS" id="PR00783">
    <property type="entry name" value="MINTRINSICP"/>
</dbReference>
<dbReference type="SUPFAM" id="SSF81338">
    <property type="entry name" value="Aquaporin-like"/>
    <property type="match status" value="1"/>
</dbReference>
<evidence type="ECO:0000256" key="6">
    <source>
        <dbReference type="ARBA" id="ARBA00023136"/>
    </source>
</evidence>
<evidence type="ECO:0000256" key="2">
    <source>
        <dbReference type="ARBA" id="ARBA00006175"/>
    </source>
</evidence>
<keyword evidence="5 9" id="KW-1133">Transmembrane helix</keyword>
<evidence type="ECO:0000256" key="3">
    <source>
        <dbReference type="ARBA" id="ARBA00022448"/>
    </source>
</evidence>
<protein>
    <submittedName>
        <fullName evidence="11">Aquaporin TIP1-3-like</fullName>
    </submittedName>
</protein>
<feature type="transmembrane region" description="Helical" evidence="9">
    <location>
        <begin position="203"/>
        <end position="223"/>
    </location>
</feature>
<comment type="similarity">
    <text evidence="2 7">Belongs to the MIP/aquaporin (TC 1.A.8) family.</text>
</comment>
<evidence type="ECO:0000256" key="4">
    <source>
        <dbReference type="ARBA" id="ARBA00022692"/>
    </source>
</evidence>
<feature type="transmembrane region" description="Helical" evidence="9">
    <location>
        <begin position="55"/>
        <end position="76"/>
    </location>
</feature>
<dbReference type="InterPro" id="IPR034294">
    <property type="entry name" value="Aquaporin_transptr"/>
</dbReference>
<dbReference type="Pfam" id="PF00230">
    <property type="entry name" value="MIP"/>
    <property type="match status" value="1"/>
</dbReference>
<accession>A0ABM0M0D9</accession>
<dbReference type="PANTHER" id="PTHR19139">
    <property type="entry name" value="AQUAPORIN TRANSPORTER"/>
    <property type="match status" value="1"/>
</dbReference>
<dbReference type="InterPro" id="IPR023271">
    <property type="entry name" value="Aquaporin-like"/>
</dbReference>